<dbReference type="GO" id="GO:0000463">
    <property type="term" value="P:maturation of LSU-rRNA from tricistronic rRNA transcript (SSU-rRNA, 5.8S rRNA, LSU-rRNA)"/>
    <property type="evidence" value="ECO:0007669"/>
    <property type="project" value="TreeGrafter"/>
</dbReference>
<comment type="subcellular location">
    <subcellularLocation>
        <location evidence="1">Nucleus</location>
        <location evidence="1">Nucleolus</location>
    </subcellularLocation>
</comment>
<dbReference type="InterPro" id="IPR034221">
    <property type="entry name" value="RBM34_RRM2"/>
</dbReference>
<comment type="similarity">
    <text evidence="2">Belongs to the RRM RBM34 family.</text>
</comment>
<evidence type="ECO:0000256" key="4">
    <source>
        <dbReference type="ARBA" id="ARBA00023242"/>
    </source>
</evidence>
<sequence length="254" mass="28913">MNKRSANSELKEELDRRTVFISNLPADITKRELLKLVKEFGPVETVRLRSCIPKDPKVPKRVAVIKFDQLTIRSLFRGELVGRINAYIRFKEESSVEKSLSLYANGSQVSDHHIFVDSCLSKRIYEKKRSVFVGNLPFDVTEDQLYEHFVDCGEINAVRVVRDKKYGLGKGFGYVVFRNASSILLALKLHGSQMGRREIRVFKIESTVGENSSSSRNKAKSVAKSAVGKRGKISRKGKRRFRATGKQRKKSIMK</sequence>
<evidence type="ECO:0000259" key="7">
    <source>
        <dbReference type="PROSITE" id="PS50102"/>
    </source>
</evidence>
<evidence type="ECO:0000313" key="8">
    <source>
        <dbReference type="EMBL" id="KFD52575.1"/>
    </source>
</evidence>
<accession>A0A085M5S9</accession>
<keyword evidence="4" id="KW-0539">Nucleus</keyword>
<keyword evidence="3 5" id="KW-0694">RNA-binding</keyword>
<dbReference type="EMBL" id="KL367568">
    <property type="protein sequence ID" value="KFD63676.1"/>
    <property type="molecule type" value="Genomic_DNA"/>
</dbReference>
<organism evidence="8 10">
    <name type="scientific">Trichuris suis</name>
    <name type="common">pig whipworm</name>
    <dbReference type="NCBI Taxonomy" id="68888"/>
    <lineage>
        <taxon>Eukaryota</taxon>
        <taxon>Metazoa</taxon>
        <taxon>Ecdysozoa</taxon>
        <taxon>Nematoda</taxon>
        <taxon>Enoplea</taxon>
        <taxon>Dorylaimia</taxon>
        <taxon>Trichinellida</taxon>
        <taxon>Trichuridae</taxon>
        <taxon>Trichuris</taxon>
    </lineage>
</organism>
<dbReference type="Pfam" id="PF00076">
    <property type="entry name" value="RRM_1"/>
    <property type="match status" value="2"/>
</dbReference>
<evidence type="ECO:0000313" key="10">
    <source>
        <dbReference type="Proteomes" id="UP000030764"/>
    </source>
</evidence>
<feature type="domain" description="RRM" evidence="7">
    <location>
        <begin position="129"/>
        <end position="206"/>
    </location>
</feature>
<dbReference type="EMBL" id="KL363226">
    <property type="protein sequence ID" value="KFD52575.1"/>
    <property type="molecule type" value="Genomic_DNA"/>
</dbReference>
<feature type="domain" description="RRM" evidence="7">
    <location>
        <begin position="17"/>
        <end position="121"/>
    </location>
</feature>
<dbReference type="Proteomes" id="UP000030758">
    <property type="component" value="Unassembled WGS sequence"/>
</dbReference>
<protein>
    <recommendedName>
        <fullName evidence="7">RRM domain-containing protein</fullName>
    </recommendedName>
</protein>
<feature type="region of interest" description="Disordered" evidence="6">
    <location>
        <begin position="211"/>
        <end position="254"/>
    </location>
</feature>
<evidence type="ECO:0000256" key="6">
    <source>
        <dbReference type="SAM" id="MobiDB-lite"/>
    </source>
</evidence>
<evidence type="ECO:0000256" key="3">
    <source>
        <dbReference type="ARBA" id="ARBA00022884"/>
    </source>
</evidence>
<dbReference type="GO" id="GO:0005730">
    <property type="term" value="C:nucleolus"/>
    <property type="evidence" value="ECO:0007669"/>
    <property type="project" value="UniProtKB-SubCell"/>
</dbReference>
<dbReference type="InterPro" id="IPR012677">
    <property type="entry name" value="Nucleotide-bd_a/b_plait_sf"/>
</dbReference>
<evidence type="ECO:0000256" key="2">
    <source>
        <dbReference type="ARBA" id="ARBA00007077"/>
    </source>
</evidence>
<dbReference type="Proteomes" id="UP000030764">
    <property type="component" value="Unassembled WGS sequence"/>
</dbReference>
<dbReference type="PANTHER" id="PTHR23236">
    <property type="entry name" value="EUKARYOTIC TRANSLATION INITIATION FACTOR 4B/4H"/>
    <property type="match status" value="1"/>
</dbReference>
<dbReference type="InterPro" id="IPR035979">
    <property type="entry name" value="RBD_domain_sf"/>
</dbReference>
<dbReference type="CDD" id="cd12395">
    <property type="entry name" value="RRM2_RBM34"/>
    <property type="match status" value="1"/>
</dbReference>
<gene>
    <name evidence="8" type="ORF">M513_06609</name>
    <name evidence="9" type="ORF">M514_06609</name>
</gene>
<dbReference type="Gene3D" id="3.30.70.330">
    <property type="match status" value="2"/>
</dbReference>
<dbReference type="SMART" id="SM00360">
    <property type="entry name" value="RRM"/>
    <property type="match status" value="2"/>
</dbReference>
<dbReference type="PANTHER" id="PTHR23236:SF25">
    <property type="entry name" value="RNA-BINDING PROTEIN 34"/>
    <property type="match status" value="1"/>
</dbReference>
<dbReference type="InterPro" id="IPR000504">
    <property type="entry name" value="RRM_dom"/>
</dbReference>
<dbReference type="CDD" id="cd12394">
    <property type="entry name" value="RRM1_RBM34"/>
    <property type="match status" value="1"/>
</dbReference>
<keyword evidence="10" id="KW-1185">Reference proteome</keyword>
<dbReference type="PROSITE" id="PS50102">
    <property type="entry name" value="RRM"/>
    <property type="match status" value="2"/>
</dbReference>
<evidence type="ECO:0000313" key="9">
    <source>
        <dbReference type="EMBL" id="KFD63676.1"/>
    </source>
</evidence>
<name>A0A085M5S9_9BILA</name>
<evidence type="ECO:0000256" key="1">
    <source>
        <dbReference type="ARBA" id="ARBA00004604"/>
    </source>
</evidence>
<dbReference type="GO" id="GO:0019843">
    <property type="term" value="F:rRNA binding"/>
    <property type="evidence" value="ECO:0007669"/>
    <property type="project" value="TreeGrafter"/>
</dbReference>
<proteinExistence type="inferred from homology"/>
<dbReference type="AlphaFoldDB" id="A0A085M5S9"/>
<feature type="compositionally biased region" description="Basic residues" evidence="6">
    <location>
        <begin position="217"/>
        <end position="254"/>
    </location>
</feature>
<evidence type="ECO:0000256" key="5">
    <source>
        <dbReference type="PROSITE-ProRule" id="PRU00176"/>
    </source>
</evidence>
<reference evidence="8 10" key="1">
    <citation type="journal article" date="2014" name="Nat. Genet.">
        <title>Genome and transcriptome of the porcine whipworm Trichuris suis.</title>
        <authorList>
            <person name="Jex A.R."/>
            <person name="Nejsum P."/>
            <person name="Schwarz E.M."/>
            <person name="Hu L."/>
            <person name="Young N.D."/>
            <person name="Hall R.S."/>
            <person name="Korhonen P.K."/>
            <person name="Liao S."/>
            <person name="Thamsborg S."/>
            <person name="Xia J."/>
            <person name="Xu P."/>
            <person name="Wang S."/>
            <person name="Scheerlinck J.P."/>
            <person name="Hofmann A."/>
            <person name="Sternberg P.W."/>
            <person name="Wang J."/>
            <person name="Gasser R.B."/>
        </authorList>
    </citation>
    <scope>NUCLEOTIDE SEQUENCE [LARGE SCALE GENOMIC DNA]</scope>
    <source>
        <strain evidence="9">DCEP-RM93F</strain>
        <strain evidence="8">DCEP-RM93M</strain>
    </source>
</reference>
<dbReference type="SUPFAM" id="SSF54928">
    <property type="entry name" value="RNA-binding domain, RBD"/>
    <property type="match status" value="2"/>
</dbReference>